<feature type="non-terminal residue" evidence="5">
    <location>
        <position position="1"/>
    </location>
</feature>
<dbReference type="GO" id="GO:0016705">
    <property type="term" value="F:oxidoreductase activity, acting on paired donors, with incorporation or reduction of molecular oxygen"/>
    <property type="evidence" value="ECO:0007669"/>
    <property type="project" value="InterPro"/>
</dbReference>
<dbReference type="Proteomes" id="UP000324897">
    <property type="component" value="Unassembled WGS sequence"/>
</dbReference>
<dbReference type="Pfam" id="PF00067">
    <property type="entry name" value="p450"/>
    <property type="match status" value="1"/>
</dbReference>
<keyword evidence="6" id="KW-1185">Reference proteome</keyword>
<dbReference type="InterPro" id="IPR017972">
    <property type="entry name" value="Cyt_P450_CS"/>
</dbReference>
<evidence type="ECO:0000256" key="3">
    <source>
        <dbReference type="RuleBase" id="RU000461"/>
    </source>
</evidence>
<dbReference type="PRINTS" id="PR00463">
    <property type="entry name" value="EP450I"/>
</dbReference>
<dbReference type="Gene3D" id="1.10.630.10">
    <property type="entry name" value="Cytochrome P450"/>
    <property type="match status" value="1"/>
</dbReference>
<dbReference type="PROSITE" id="PS00086">
    <property type="entry name" value="CYTOCHROME_P450"/>
    <property type="match status" value="1"/>
</dbReference>
<protein>
    <recommendedName>
        <fullName evidence="7">Cytochrome P450</fullName>
    </recommendedName>
</protein>
<comment type="caution">
    <text evidence="5">The sequence shown here is derived from an EMBL/GenBank/DDBJ whole genome shotgun (WGS) entry which is preliminary data.</text>
</comment>
<feature type="transmembrane region" description="Helical" evidence="4">
    <location>
        <begin position="6"/>
        <end position="24"/>
    </location>
</feature>
<dbReference type="GO" id="GO:0020037">
    <property type="term" value="F:heme binding"/>
    <property type="evidence" value="ECO:0007669"/>
    <property type="project" value="InterPro"/>
</dbReference>
<accession>A0A5J9SKX5</accession>
<gene>
    <name evidence="5" type="ORF">EJB05_55080</name>
</gene>
<evidence type="ECO:0008006" key="7">
    <source>
        <dbReference type="Google" id="ProtNLM"/>
    </source>
</evidence>
<proteinExistence type="inferred from homology"/>
<keyword evidence="2 3" id="KW-0479">Metal-binding</keyword>
<dbReference type="EMBL" id="RWGY01000706">
    <property type="protein sequence ID" value="TVT99542.1"/>
    <property type="molecule type" value="Genomic_DNA"/>
</dbReference>
<reference evidence="5 6" key="1">
    <citation type="journal article" date="2019" name="Sci. Rep.">
        <title>A high-quality genome of Eragrostis curvula grass provides insights into Poaceae evolution and supports new strategies to enhance forage quality.</title>
        <authorList>
            <person name="Carballo J."/>
            <person name="Santos B.A.C.M."/>
            <person name="Zappacosta D."/>
            <person name="Garbus I."/>
            <person name="Selva J.P."/>
            <person name="Gallo C.A."/>
            <person name="Diaz A."/>
            <person name="Albertini E."/>
            <person name="Caccamo M."/>
            <person name="Echenique V."/>
        </authorList>
    </citation>
    <scope>NUCLEOTIDE SEQUENCE [LARGE SCALE GENOMIC DNA]</scope>
    <source>
        <strain evidence="6">cv. Victoria</strain>
        <tissue evidence="5">Leaf</tissue>
    </source>
</reference>
<keyword evidence="4" id="KW-1133">Transmembrane helix</keyword>
<dbReference type="InterPro" id="IPR001128">
    <property type="entry name" value="Cyt_P450"/>
</dbReference>
<dbReference type="PRINTS" id="PR00385">
    <property type="entry name" value="P450"/>
</dbReference>
<name>A0A5J9SKX5_9POAL</name>
<dbReference type="SUPFAM" id="SSF48264">
    <property type="entry name" value="Cytochrome P450"/>
    <property type="match status" value="1"/>
</dbReference>
<keyword evidence="4" id="KW-0472">Membrane</keyword>
<organism evidence="5 6">
    <name type="scientific">Eragrostis curvula</name>
    <name type="common">weeping love grass</name>
    <dbReference type="NCBI Taxonomy" id="38414"/>
    <lineage>
        <taxon>Eukaryota</taxon>
        <taxon>Viridiplantae</taxon>
        <taxon>Streptophyta</taxon>
        <taxon>Embryophyta</taxon>
        <taxon>Tracheophyta</taxon>
        <taxon>Spermatophyta</taxon>
        <taxon>Magnoliopsida</taxon>
        <taxon>Liliopsida</taxon>
        <taxon>Poales</taxon>
        <taxon>Poaceae</taxon>
        <taxon>PACMAD clade</taxon>
        <taxon>Chloridoideae</taxon>
        <taxon>Eragrostideae</taxon>
        <taxon>Eragrostidinae</taxon>
        <taxon>Eragrostis</taxon>
    </lineage>
</organism>
<evidence type="ECO:0000256" key="2">
    <source>
        <dbReference type="PIRSR" id="PIRSR602401-1"/>
    </source>
</evidence>
<keyword evidence="2 3" id="KW-0408">Iron</keyword>
<evidence type="ECO:0000256" key="4">
    <source>
        <dbReference type="SAM" id="Phobius"/>
    </source>
</evidence>
<dbReference type="GO" id="GO:0005506">
    <property type="term" value="F:iron ion binding"/>
    <property type="evidence" value="ECO:0007669"/>
    <property type="project" value="InterPro"/>
</dbReference>
<comment type="similarity">
    <text evidence="1 3">Belongs to the cytochrome P450 family.</text>
</comment>
<dbReference type="GO" id="GO:0004497">
    <property type="term" value="F:monooxygenase activity"/>
    <property type="evidence" value="ECO:0007669"/>
    <property type="project" value="UniProtKB-KW"/>
</dbReference>
<keyword evidence="3" id="KW-0503">Monooxygenase</keyword>
<keyword evidence="2 3" id="KW-0349">Heme</keyword>
<dbReference type="PANTHER" id="PTHR47950">
    <property type="entry name" value="CYTOCHROME P450, FAMILY 76, SUBFAMILY C, POLYPEPTIDE 5-RELATED"/>
    <property type="match status" value="1"/>
</dbReference>
<dbReference type="Gramene" id="TVT99542">
    <property type="protein sequence ID" value="TVT99542"/>
    <property type="gene ID" value="EJB05_55080"/>
</dbReference>
<sequence length="515" mass="56662">MESFSALLACSVVVLMTIHVLYMLHKQKRTRASGGACLPPGPSGHPFLGNLLYALQTLRHNPHRELASLARTYGPVASLQLGLSRAVVVVSSPAAAHEALIKNDAALAARLVPDTMHALSYSTTSMVFLPSTNQLWRQHRAMVGARFATGRGLDAILPVLERHACRLAEYLGTQSGRPVAVREVVNRTVLNVVSNLLFSEDVVDMSVEEGAHRFQGIIPLVLADWSRSSVSDAFPFLAPIDHLLGSHRRISMNLAKLFKFFDDDIIGPRLLANTSEEHDDVLDFLLARHAESKITRQEITTFLTDMFVVATDTSTVTVQRALAQLLRLPEKMEKVNAELAACLGSSDFVRESDLYNLPYLQAVVKETLRLYPAAPLISREVVSDGVSLGGFPVPNGTGVIVNLWAIGRDPKAWPYQPEEFVPERFLAGHPAHYPQGIDAFAYRPFGAGRRVCPGMDYTMRSVPLLLASLLHKTKWNLPDGMAPEDMDLRDRYGTVLDLATPFHAVPVKSMTAHNI</sequence>
<evidence type="ECO:0000313" key="6">
    <source>
        <dbReference type="Proteomes" id="UP000324897"/>
    </source>
</evidence>
<comment type="cofactor">
    <cofactor evidence="2">
        <name>heme</name>
        <dbReference type="ChEBI" id="CHEBI:30413"/>
    </cofactor>
</comment>
<dbReference type="AlphaFoldDB" id="A0A5J9SKX5"/>
<feature type="binding site" description="axial binding residue" evidence="2">
    <location>
        <position position="452"/>
    </location>
    <ligand>
        <name>heme</name>
        <dbReference type="ChEBI" id="CHEBI:30413"/>
    </ligand>
    <ligandPart>
        <name>Fe</name>
        <dbReference type="ChEBI" id="CHEBI:18248"/>
    </ligandPart>
</feature>
<dbReference type="OrthoDB" id="10257317at2759"/>
<dbReference type="PANTHER" id="PTHR47950:SF48">
    <property type="entry name" value="CYTOCHROME P450 FAMILY PROTEIN, EXPRESSED"/>
    <property type="match status" value="1"/>
</dbReference>
<evidence type="ECO:0000313" key="5">
    <source>
        <dbReference type="EMBL" id="TVT99542.1"/>
    </source>
</evidence>
<evidence type="ECO:0000256" key="1">
    <source>
        <dbReference type="ARBA" id="ARBA00010617"/>
    </source>
</evidence>
<keyword evidence="3" id="KW-0560">Oxidoreductase</keyword>
<dbReference type="InterPro" id="IPR036396">
    <property type="entry name" value="Cyt_P450_sf"/>
</dbReference>
<keyword evidence="4" id="KW-0812">Transmembrane</keyword>
<dbReference type="InterPro" id="IPR002401">
    <property type="entry name" value="Cyt_P450_E_grp-I"/>
</dbReference>